<evidence type="ECO:0000256" key="4">
    <source>
        <dbReference type="ARBA" id="ARBA00022692"/>
    </source>
</evidence>
<feature type="transmembrane region" description="Helical" evidence="7">
    <location>
        <begin position="363"/>
        <end position="386"/>
    </location>
</feature>
<dbReference type="Proteomes" id="UP001140076">
    <property type="component" value="Unassembled WGS sequence"/>
</dbReference>
<feature type="transmembrane region" description="Helical" evidence="7">
    <location>
        <begin position="206"/>
        <end position="223"/>
    </location>
</feature>
<organism evidence="9 10">
    <name type="scientific">Streptomonospora mangrovi</name>
    <dbReference type="NCBI Taxonomy" id="2883123"/>
    <lineage>
        <taxon>Bacteria</taxon>
        <taxon>Bacillati</taxon>
        <taxon>Actinomycetota</taxon>
        <taxon>Actinomycetes</taxon>
        <taxon>Streptosporangiales</taxon>
        <taxon>Nocardiopsidaceae</taxon>
        <taxon>Streptomonospora</taxon>
    </lineage>
</organism>
<comment type="subcellular location">
    <subcellularLocation>
        <location evidence="1">Cell membrane</location>
        <topology evidence="1">Multi-pass membrane protein</topology>
    </subcellularLocation>
</comment>
<evidence type="ECO:0000259" key="8">
    <source>
        <dbReference type="PROSITE" id="PS50850"/>
    </source>
</evidence>
<feature type="transmembrane region" description="Helical" evidence="7">
    <location>
        <begin position="143"/>
        <end position="163"/>
    </location>
</feature>
<dbReference type="Gene3D" id="1.20.1250.20">
    <property type="entry name" value="MFS general substrate transporter like domains"/>
    <property type="match status" value="1"/>
</dbReference>
<keyword evidence="10" id="KW-1185">Reference proteome</keyword>
<feature type="transmembrane region" description="Helical" evidence="7">
    <location>
        <begin position="20"/>
        <end position="41"/>
    </location>
</feature>
<keyword evidence="6 7" id="KW-0472">Membrane</keyword>
<evidence type="ECO:0000313" key="9">
    <source>
        <dbReference type="EMBL" id="MDA0568049.1"/>
    </source>
</evidence>
<name>A0A9X3SK44_9ACTN</name>
<dbReference type="PANTHER" id="PTHR42718">
    <property type="entry name" value="MAJOR FACILITATOR SUPERFAMILY MULTIDRUG TRANSPORTER MFSC"/>
    <property type="match status" value="1"/>
</dbReference>
<comment type="caution">
    <text evidence="9">The sequence shown here is derived from an EMBL/GenBank/DDBJ whole genome shotgun (WGS) entry which is preliminary data.</text>
</comment>
<dbReference type="InterPro" id="IPR011701">
    <property type="entry name" value="MFS"/>
</dbReference>
<evidence type="ECO:0000256" key="7">
    <source>
        <dbReference type="SAM" id="Phobius"/>
    </source>
</evidence>
<dbReference type="InterPro" id="IPR036259">
    <property type="entry name" value="MFS_trans_sf"/>
</dbReference>
<dbReference type="CDD" id="cd17321">
    <property type="entry name" value="MFS_MMR_MDR_like"/>
    <property type="match status" value="1"/>
</dbReference>
<dbReference type="Pfam" id="PF07690">
    <property type="entry name" value="MFS_1"/>
    <property type="match status" value="1"/>
</dbReference>
<dbReference type="GO" id="GO:0022857">
    <property type="term" value="F:transmembrane transporter activity"/>
    <property type="evidence" value="ECO:0007669"/>
    <property type="project" value="InterPro"/>
</dbReference>
<sequence length="516" mass="51627">MTATATPSPPRAGRREWTGLAVLVLPALLASMDLSILFMALPRITAELHPSATQQLWISDVYGFLLAGLLIPMGALGDRVGRRRLLLVGGALFGAASAVAAYVPTAEALIAARALLGAGGAVLAPSTLALIRTMFRDERQRGAAVGVWTAAFTGGIALGPILGGVLLEYFWWGSVFLINVPVMVLLLVLGPLLLPESADPRASRRFDLLSAALSMAAVLPVVYGVKELAAHGAAVLPVAAIAAGLALGAVFVRRQFTLPDPLIDVGLFRRGAFSASVGVSALLTFSLVGFGLQSAQYLQLVQGISPLPAALWQLPTAAGTVVGIALATQAVRRVPPGTIVGTGLLVAAGGFALLSLVRVDSSLLLVLGSYTVLTLGVGMAMALANAMVIGSAPPERAGAAAAVSETGAELGGALGIAVLGSVATAAYRSGVAGDIPPGLPPEAADAAGETLGGAVAVAEGLPGAAGDTLLEGARQAFTAGLDSLAVTGAAVLAVAAVAAFVALRGVTPVDDPDGPR</sequence>
<dbReference type="InterPro" id="IPR006311">
    <property type="entry name" value="TAT_signal"/>
</dbReference>
<dbReference type="RefSeq" id="WP_270075279.1">
    <property type="nucleotide sequence ID" value="NZ_JAJAQC010000104.1"/>
</dbReference>
<proteinExistence type="predicted"/>
<keyword evidence="5 7" id="KW-1133">Transmembrane helix</keyword>
<feature type="transmembrane region" description="Helical" evidence="7">
    <location>
        <begin position="484"/>
        <end position="506"/>
    </location>
</feature>
<accession>A0A9X3SK44</accession>
<evidence type="ECO:0000256" key="5">
    <source>
        <dbReference type="ARBA" id="ARBA00022989"/>
    </source>
</evidence>
<feature type="transmembrane region" description="Helical" evidence="7">
    <location>
        <begin position="338"/>
        <end position="357"/>
    </location>
</feature>
<keyword evidence="3" id="KW-1003">Cell membrane</keyword>
<feature type="transmembrane region" description="Helical" evidence="7">
    <location>
        <begin position="272"/>
        <end position="292"/>
    </location>
</feature>
<dbReference type="GO" id="GO:0005886">
    <property type="term" value="C:plasma membrane"/>
    <property type="evidence" value="ECO:0007669"/>
    <property type="project" value="UniProtKB-SubCell"/>
</dbReference>
<evidence type="ECO:0000256" key="1">
    <source>
        <dbReference type="ARBA" id="ARBA00004651"/>
    </source>
</evidence>
<feature type="transmembrane region" description="Helical" evidence="7">
    <location>
        <begin position="85"/>
        <end position="104"/>
    </location>
</feature>
<dbReference type="PANTHER" id="PTHR42718:SF47">
    <property type="entry name" value="METHYL VIOLOGEN RESISTANCE PROTEIN SMVA"/>
    <property type="match status" value="1"/>
</dbReference>
<reference evidence="9" key="1">
    <citation type="submission" date="2021-10" db="EMBL/GenBank/DDBJ databases">
        <title>Streptomonospora sp. nov., isolated from mangrove soil.</title>
        <authorList>
            <person name="Chen X."/>
            <person name="Ge X."/>
            <person name="Liu W."/>
        </authorList>
    </citation>
    <scope>NUCLEOTIDE SEQUENCE</scope>
    <source>
        <strain evidence="9">S1-112</strain>
    </source>
</reference>
<feature type="transmembrane region" description="Helical" evidence="7">
    <location>
        <begin position="229"/>
        <end position="252"/>
    </location>
</feature>
<gene>
    <name evidence="9" type="ORF">LG943_27560</name>
</gene>
<keyword evidence="2" id="KW-0813">Transport</keyword>
<evidence type="ECO:0000256" key="3">
    <source>
        <dbReference type="ARBA" id="ARBA00022475"/>
    </source>
</evidence>
<evidence type="ECO:0000313" key="10">
    <source>
        <dbReference type="Proteomes" id="UP001140076"/>
    </source>
</evidence>
<dbReference type="InterPro" id="IPR020846">
    <property type="entry name" value="MFS_dom"/>
</dbReference>
<dbReference type="EMBL" id="JAJAQC010000104">
    <property type="protein sequence ID" value="MDA0568049.1"/>
    <property type="molecule type" value="Genomic_DNA"/>
</dbReference>
<feature type="domain" description="Major facilitator superfamily (MFS) profile" evidence="8">
    <location>
        <begin position="19"/>
        <end position="507"/>
    </location>
</feature>
<evidence type="ECO:0000256" key="6">
    <source>
        <dbReference type="ARBA" id="ARBA00023136"/>
    </source>
</evidence>
<evidence type="ECO:0000256" key="2">
    <source>
        <dbReference type="ARBA" id="ARBA00022448"/>
    </source>
</evidence>
<feature type="transmembrane region" description="Helical" evidence="7">
    <location>
        <begin position="169"/>
        <end position="194"/>
    </location>
</feature>
<dbReference type="PROSITE" id="PS50850">
    <property type="entry name" value="MFS"/>
    <property type="match status" value="1"/>
</dbReference>
<dbReference type="AlphaFoldDB" id="A0A9X3SK44"/>
<feature type="transmembrane region" description="Helical" evidence="7">
    <location>
        <begin position="61"/>
        <end position="78"/>
    </location>
</feature>
<keyword evidence="4 7" id="KW-0812">Transmembrane</keyword>
<feature type="transmembrane region" description="Helical" evidence="7">
    <location>
        <begin position="110"/>
        <end position="131"/>
    </location>
</feature>
<protein>
    <submittedName>
        <fullName evidence="9">MFS transporter</fullName>
    </submittedName>
</protein>
<dbReference type="PROSITE" id="PS51318">
    <property type="entry name" value="TAT"/>
    <property type="match status" value="1"/>
</dbReference>
<feature type="transmembrane region" description="Helical" evidence="7">
    <location>
        <begin position="312"/>
        <end position="331"/>
    </location>
</feature>
<dbReference type="SUPFAM" id="SSF103473">
    <property type="entry name" value="MFS general substrate transporter"/>
    <property type="match status" value="1"/>
</dbReference>